<reference evidence="1" key="2">
    <citation type="submission" date="2018-05" db="EMBL/GenBank/DDBJ databases">
        <title>OmerRS3 (Oryza meridionalis Reference Sequence Version 3).</title>
        <authorList>
            <person name="Zhang J."/>
            <person name="Kudrna D."/>
            <person name="Lee S."/>
            <person name="Talag J."/>
            <person name="Welchert J."/>
            <person name="Wing R.A."/>
        </authorList>
    </citation>
    <scope>NUCLEOTIDE SEQUENCE [LARGE SCALE GENOMIC DNA]</scope>
    <source>
        <strain evidence="1">cv. OR44</strain>
    </source>
</reference>
<dbReference type="AlphaFoldDB" id="A0A0E0E0R7"/>
<accession>A0A0E0E0R7</accession>
<sequence>MDLHPTEPALSEFRWATLLQKLGPRFIVAGREQLQATRRAGGRTRTRTPSSSRAPAWATCSRSAAILAVALSSGHGCNVSVVTVLPTVSAAETRHLEALSDAFPAVRRLDFELAPVQRVGVPRREKRGMRSSS</sequence>
<name>A0A0E0E0R7_9ORYZ</name>
<keyword evidence="2" id="KW-1185">Reference proteome</keyword>
<evidence type="ECO:0000313" key="2">
    <source>
        <dbReference type="Proteomes" id="UP000008021"/>
    </source>
</evidence>
<protein>
    <submittedName>
        <fullName evidence="1">Uncharacterized protein</fullName>
    </submittedName>
</protein>
<organism evidence="1">
    <name type="scientific">Oryza meridionalis</name>
    <dbReference type="NCBI Taxonomy" id="40149"/>
    <lineage>
        <taxon>Eukaryota</taxon>
        <taxon>Viridiplantae</taxon>
        <taxon>Streptophyta</taxon>
        <taxon>Embryophyta</taxon>
        <taxon>Tracheophyta</taxon>
        <taxon>Spermatophyta</taxon>
        <taxon>Magnoliopsida</taxon>
        <taxon>Liliopsida</taxon>
        <taxon>Poales</taxon>
        <taxon>Poaceae</taxon>
        <taxon>BOP clade</taxon>
        <taxon>Oryzoideae</taxon>
        <taxon>Oryzeae</taxon>
        <taxon>Oryzinae</taxon>
        <taxon>Oryza</taxon>
    </lineage>
</organism>
<reference evidence="1" key="1">
    <citation type="submission" date="2015-04" db="UniProtKB">
        <authorList>
            <consortium name="EnsemblPlants"/>
        </authorList>
    </citation>
    <scope>IDENTIFICATION</scope>
</reference>
<dbReference type="HOGENOM" id="CLU_1910006_0_0_1"/>
<dbReference type="EnsemblPlants" id="OMERI06G13230.1">
    <property type="protein sequence ID" value="OMERI06G13230.1"/>
    <property type="gene ID" value="OMERI06G13230"/>
</dbReference>
<proteinExistence type="predicted"/>
<dbReference type="Proteomes" id="UP000008021">
    <property type="component" value="Chromosome 6"/>
</dbReference>
<evidence type="ECO:0000313" key="1">
    <source>
        <dbReference type="EnsemblPlants" id="OMERI06G13230.1"/>
    </source>
</evidence>
<dbReference type="Gramene" id="OMERI06G13230.1">
    <property type="protein sequence ID" value="OMERI06G13230.1"/>
    <property type="gene ID" value="OMERI06G13230"/>
</dbReference>